<organism evidence="1 2">
    <name type="scientific">Methanosarcina horonobensis HB-1 = JCM 15518</name>
    <dbReference type="NCBI Taxonomy" id="1434110"/>
    <lineage>
        <taxon>Archaea</taxon>
        <taxon>Methanobacteriati</taxon>
        <taxon>Methanobacteriota</taxon>
        <taxon>Stenosarchaea group</taxon>
        <taxon>Methanomicrobia</taxon>
        <taxon>Methanosarcinales</taxon>
        <taxon>Methanosarcinaceae</taxon>
        <taxon>Methanosarcina</taxon>
    </lineage>
</organism>
<gene>
    <name evidence="1" type="ORF">MSHOH_4000</name>
</gene>
<dbReference type="KEGG" id="mhor:MSHOH_4000"/>
<dbReference type="RefSeq" id="WP_239451097.1">
    <property type="nucleotide sequence ID" value="NZ_CP009516.1"/>
</dbReference>
<reference evidence="1 2" key="1">
    <citation type="submission" date="2014-07" db="EMBL/GenBank/DDBJ databases">
        <title>Methanogenic archaea and the global carbon cycle.</title>
        <authorList>
            <person name="Henriksen J.R."/>
            <person name="Luke J."/>
            <person name="Reinhart S."/>
            <person name="Benedict M.N."/>
            <person name="Youngblut N.D."/>
            <person name="Metcalf M.E."/>
            <person name="Whitaker R.J."/>
            <person name="Metcalf W.W."/>
        </authorList>
    </citation>
    <scope>NUCLEOTIDE SEQUENCE [LARGE SCALE GENOMIC DNA]</scope>
    <source>
        <strain evidence="1 2">HB-1</strain>
    </source>
</reference>
<keyword evidence="2" id="KW-1185">Reference proteome</keyword>
<dbReference type="Proteomes" id="UP000033101">
    <property type="component" value="Chromosome"/>
</dbReference>
<dbReference type="PATRIC" id="fig|1434110.4.peg.5088"/>
<accession>A0A0E3SJM8</accession>
<dbReference type="STRING" id="1434110.MSHOH_4000"/>
<protein>
    <submittedName>
        <fullName evidence="1">Uncharacterized protein</fullName>
    </submittedName>
</protein>
<dbReference type="HOGENOM" id="CLU_1324026_0_0_2"/>
<evidence type="ECO:0000313" key="2">
    <source>
        <dbReference type="Proteomes" id="UP000033101"/>
    </source>
</evidence>
<dbReference type="EMBL" id="CP009516">
    <property type="protein sequence ID" value="AKB80483.1"/>
    <property type="molecule type" value="Genomic_DNA"/>
</dbReference>
<name>A0A0E3SJM8_9EURY</name>
<proteinExistence type="predicted"/>
<evidence type="ECO:0000313" key="1">
    <source>
        <dbReference type="EMBL" id="AKB80483.1"/>
    </source>
</evidence>
<dbReference type="GeneID" id="70784935"/>
<sequence>MIVIENGDPSLRAYLAEAVSIFLGRYLNLDVPFVHRKSNSIRIFLKDHKSDMDVPPGIRKNFGTLDYTFKEIRSKPDFWTSLVERYRLQRYERINLNRDVFESLLSGEIPDVTSFFEASAGKPIQEIPFYELLAICKKLAFVTQLANDIERTVEGGKMNIKIRHQFSEETAITKLIDFVSKIFKAAGYTFEVRTVSNLIIMEFTDGC</sequence>
<dbReference type="AlphaFoldDB" id="A0A0E3SJM8"/>